<gene>
    <name evidence="1" type="ORF">MAR_010259</name>
</gene>
<accession>A0ABY7E968</accession>
<dbReference type="Proteomes" id="UP001164746">
    <property type="component" value="Chromosome 4"/>
</dbReference>
<evidence type="ECO:0000313" key="2">
    <source>
        <dbReference type="Proteomes" id="UP001164746"/>
    </source>
</evidence>
<keyword evidence="2" id="KW-1185">Reference proteome</keyword>
<proteinExistence type="predicted"/>
<sequence length="206" mass="22665">MLALRCTQDFNAGFGVYTRLQCWLWGVHKTSMLALRCTQDFNAGFAVNTRLQCCLCCDLLATNPDMMLSGGVVDFVSLKAHDPLADEAVGIHVVPHPNNITPADTVMMTNVNNAEIVCSVSEIIDKIKKQKASKATRVPYRCNLYVLTLNLSDIKQSPLVITSAAKYLSKAAKYGGIKNQHIGNSYTAVKFKIKTMYILTMVTAKP</sequence>
<evidence type="ECO:0000313" key="1">
    <source>
        <dbReference type="EMBL" id="WAR03701.1"/>
    </source>
</evidence>
<dbReference type="EMBL" id="CP111015">
    <property type="protein sequence ID" value="WAR03701.1"/>
    <property type="molecule type" value="Genomic_DNA"/>
</dbReference>
<organism evidence="1 2">
    <name type="scientific">Mya arenaria</name>
    <name type="common">Soft-shell clam</name>
    <dbReference type="NCBI Taxonomy" id="6604"/>
    <lineage>
        <taxon>Eukaryota</taxon>
        <taxon>Metazoa</taxon>
        <taxon>Spiralia</taxon>
        <taxon>Lophotrochozoa</taxon>
        <taxon>Mollusca</taxon>
        <taxon>Bivalvia</taxon>
        <taxon>Autobranchia</taxon>
        <taxon>Heteroconchia</taxon>
        <taxon>Euheterodonta</taxon>
        <taxon>Imparidentia</taxon>
        <taxon>Neoheterodontei</taxon>
        <taxon>Myida</taxon>
        <taxon>Myoidea</taxon>
        <taxon>Myidae</taxon>
        <taxon>Mya</taxon>
    </lineage>
</organism>
<name>A0ABY7E968_MYAAR</name>
<protein>
    <submittedName>
        <fullName evidence="1">Uncharacterized protein</fullName>
    </submittedName>
</protein>
<reference evidence="1" key="1">
    <citation type="submission" date="2022-11" db="EMBL/GenBank/DDBJ databases">
        <title>Centuries of genome instability and evolution in soft-shell clam transmissible cancer (bioRxiv).</title>
        <authorList>
            <person name="Hart S.F.M."/>
            <person name="Yonemitsu M.A."/>
            <person name="Giersch R.M."/>
            <person name="Beal B.F."/>
            <person name="Arriagada G."/>
            <person name="Davis B.W."/>
            <person name="Ostrander E.A."/>
            <person name="Goff S.P."/>
            <person name="Metzger M.J."/>
        </authorList>
    </citation>
    <scope>NUCLEOTIDE SEQUENCE</scope>
    <source>
        <strain evidence="1">MELC-2E11</strain>
        <tissue evidence="1">Siphon/mantle</tissue>
    </source>
</reference>